<keyword evidence="2" id="KW-1185">Reference proteome</keyword>
<dbReference type="EMBL" id="JAMKFB020000007">
    <property type="protein sequence ID" value="KAL0187816.1"/>
    <property type="molecule type" value="Genomic_DNA"/>
</dbReference>
<accession>A0ABD0QRE8</accession>
<dbReference type="AlphaFoldDB" id="A0ABD0QRE8"/>
<gene>
    <name evidence="1" type="ORF">M9458_014915</name>
</gene>
<feature type="non-terminal residue" evidence="1">
    <location>
        <position position="1"/>
    </location>
</feature>
<protein>
    <submittedName>
        <fullName evidence="1">Uncharacterized protein</fullName>
    </submittedName>
</protein>
<proteinExistence type="predicted"/>
<sequence length="60" mass="6412">SGVSESADEHLTLLAVFTAVLQLSQRVSELLAQSGEGIVSTLQLGAVYLQIPLQRYNLSP</sequence>
<name>A0ABD0QRE8_CIRMR</name>
<evidence type="ECO:0000313" key="1">
    <source>
        <dbReference type="EMBL" id="KAL0187816.1"/>
    </source>
</evidence>
<organism evidence="1 2">
    <name type="scientific">Cirrhinus mrigala</name>
    <name type="common">Mrigala</name>
    <dbReference type="NCBI Taxonomy" id="683832"/>
    <lineage>
        <taxon>Eukaryota</taxon>
        <taxon>Metazoa</taxon>
        <taxon>Chordata</taxon>
        <taxon>Craniata</taxon>
        <taxon>Vertebrata</taxon>
        <taxon>Euteleostomi</taxon>
        <taxon>Actinopterygii</taxon>
        <taxon>Neopterygii</taxon>
        <taxon>Teleostei</taxon>
        <taxon>Ostariophysi</taxon>
        <taxon>Cypriniformes</taxon>
        <taxon>Cyprinidae</taxon>
        <taxon>Labeoninae</taxon>
        <taxon>Labeonini</taxon>
        <taxon>Cirrhinus</taxon>
    </lineage>
</organism>
<reference evidence="1 2" key="1">
    <citation type="submission" date="2024-05" db="EMBL/GenBank/DDBJ databases">
        <title>Genome sequencing and assembly of Indian major carp, Cirrhinus mrigala (Hamilton, 1822).</title>
        <authorList>
            <person name="Mohindra V."/>
            <person name="Chowdhury L.M."/>
            <person name="Lal K."/>
            <person name="Jena J.K."/>
        </authorList>
    </citation>
    <scope>NUCLEOTIDE SEQUENCE [LARGE SCALE GENOMIC DNA]</scope>
    <source>
        <strain evidence="1">CM1030</strain>
        <tissue evidence="1">Blood</tissue>
    </source>
</reference>
<comment type="caution">
    <text evidence="1">The sequence shown here is derived from an EMBL/GenBank/DDBJ whole genome shotgun (WGS) entry which is preliminary data.</text>
</comment>
<dbReference type="Proteomes" id="UP001529510">
    <property type="component" value="Unassembled WGS sequence"/>
</dbReference>
<evidence type="ECO:0000313" key="2">
    <source>
        <dbReference type="Proteomes" id="UP001529510"/>
    </source>
</evidence>